<comment type="caution">
    <text evidence="2">The sequence shown here is derived from an EMBL/GenBank/DDBJ whole genome shotgun (WGS) entry which is preliminary data.</text>
</comment>
<accession>A0ABT1FWT7</accession>
<feature type="transmembrane region" description="Helical" evidence="1">
    <location>
        <begin position="187"/>
        <end position="209"/>
    </location>
</feature>
<dbReference type="RefSeq" id="WP_253532867.1">
    <property type="nucleotide sequence ID" value="NZ_JAMZEL010000018.1"/>
</dbReference>
<dbReference type="Proteomes" id="UP001204772">
    <property type="component" value="Unassembled WGS sequence"/>
</dbReference>
<organism evidence="2 3">
    <name type="scientific">Runella salmonicolor</name>
    <dbReference type="NCBI Taxonomy" id="2950278"/>
    <lineage>
        <taxon>Bacteria</taxon>
        <taxon>Pseudomonadati</taxon>
        <taxon>Bacteroidota</taxon>
        <taxon>Cytophagia</taxon>
        <taxon>Cytophagales</taxon>
        <taxon>Spirosomataceae</taxon>
        <taxon>Runella</taxon>
    </lineage>
</organism>
<sequence length="225" mass="26143">MKTELTAAEIDELYAFVEKKGVKPLDVQIELVDHLASDIEDILSHSPQVTFVEALLQVHAKFGRWGFDYLVQQAEDNARRRQEKLFWMLFRDFFRWPKAVFTITLTLLLWWGFDKGYFSKDVREVLVPALLVLFFGYAGFVVVRHRRMKKTVTVAMPPFWMGSCAQIPSLLNFFLGSLFQGLPAAHFVVFATFLIVMSILCTWATIEVYERMRVEGKRLYPQAFA</sequence>
<feature type="transmembrane region" description="Helical" evidence="1">
    <location>
        <begin position="93"/>
        <end position="113"/>
    </location>
</feature>
<evidence type="ECO:0000313" key="2">
    <source>
        <dbReference type="EMBL" id="MCP1386171.1"/>
    </source>
</evidence>
<keyword evidence="1" id="KW-1133">Transmembrane helix</keyword>
<protein>
    <submittedName>
        <fullName evidence="2">Uncharacterized protein</fullName>
    </submittedName>
</protein>
<keyword evidence="3" id="KW-1185">Reference proteome</keyword>
<reference evidence="2 3" key="1">
    <citation type="submission" date="2022-06" db="EMBL/GenBank/DDBJ databases">
        <title>Runella sp. S5 genome sequencing.</title>
        <authorList>
            <person name="Park S."/>
        </authorList>
    </citation>
    <scope>NUCLEOTIDE SEQUENCE [LARGE SCALE GENOMIC DNA]</scope>
    <source>
        <strain evidence="2 3">S5</strain>
    </source>
</reference>
<feature type="transmembrane region" description="Helical" evidence="1">
    <location>
        <begin position="155"/>
        <end position="175"/>
    </location>
</feature>
<keyword evidence="1" id="KW-0472">Membrane</keyword>
<name>A0ABT1FWT7_9BACT</name>
<evidence type="ECO:0000313" key="3">
    <source>
        <dbReference type="Proteomes" id="UP001204772"/>
    </source>
</evidence>
<gene>
    <name evidence="2" type="ORF">NCI00_27270</name>
</gene>
<dbReference type="EMBL" id="JAMZEL010000018">
    <property type="protein sequence ID" value="MCP1386171.1"/>
    <property type="molecule type" value="Genomic_DNA"/>
</dbReference>
<proteinExistence type="predicted"/>
<evidence type="ECO:0000256" key="1">
    <source>
        <dbReference type="SAM" id="Phobius"/>
    </source>
</evidence>
<keyword evidence="1" id="KW-0812">Transmembrane</keyword>
<feature type="transmembrane region" description="Helical" evidence="1">
    <location>
        <begin position="125"/>
        <end position="143"/>
    </location>
</feature>